<sequence>MPLKRTGKAVAIKPPPARASKLPSVLRFPLLVTLSLTFSSLLYSFSAQVLQTEGELAAVSRRLDQWWEVGALLGWRAAELALGWWGGYDSFDLSALAVLSHGPPLYLLKTFYGISNTAVISSLAIDAITLAVPMHLLRPLSPGHSSDFPLPPVERGILSSIPIQILMTLLGTVIYSTTLYGSYASFLPTSLVTYFEGIPTIAPAHTARPETLFPTMLLMGVAAKSFIFTPATATLPSIADAKAGAFNPETATLSGTVLHNIWGFSPRTRTIIKRTVTLMLASGINTFVQTLVTVNGSEAKGAAAYSSVWPIAALFTGIAFGVVGDV</sequence>
<gene>
    <name evidence="2" type="ORF">PVAG01_05427</name>
</gene>
<proteinExistence type="predicted"/>
<keyword evidence="1" id="KW-0472">Membrane</keyword>
<evidence type="ECO:0000313" key="3">
    <source>
        <dbReference type="Proteomes" id="UP001629113"/>
    </source>
</evidence>
<reference evidence="2 3" key="1">
    <citation type="submission" date="2024-06" db="EMBL/GenBank/DDBJ databases">
        <title>Complete genome of Phlyctema vagabunda strain 19-DSS-EL-015.</title>
        <authorList>
            <person name="Fiorenzani C."/>
        </authorList>
    </citation>
    <scope>NUCLEOTIDE SEQUENCE [LARGE SCALE GENOMIC DNA]</scope>
    <source>
        <strain evidence="2 3">19-DSS-EL-015</strain>
    </source>
</reference>
<accession>A0ABR4PK49</accession>
<feature type="transmembrane region" description="Helical" evidence="1">
    <location>
        <begin position="302"/>
        <end position="323"/>
    </location>
</feature>
<keyword evidence="1" id="KW-1133">Transmembrane helix</keyword>
<name>A0ABR4PK49_9HELO</name>
<dbReference type="EMBL" id="JBFCZG010000004">
    <property type="protein sequence ID" value="KAL3423680.1"/>
    <property type="molecule type" value="Genomic_DNA"/>
</dbReference>
<keyword evidence="3" id="KW-1185">Reference proteome</keyword>
<feature type="transmembrane region" description="Helical" evidence="1">
    <location>
        <begin position="276"/>
        <end position="296"/>
    </location>
</feature>
<protein>
    <submittedName>
        <fullName evidence="2">Uncharacterized protein</fullName>
    </submittedName>
</protein>
<comment type="caution">
    <text evidence="2">The sequence shown here is derived from an EMBL/GenBank/DDBJ whole genome shotgun (WGS) entry which is preliminary data.</text>
</comment>
<organism evidence="2 3">
    <name type="scientific">Phlyctema vagabunda</name>
    <dbReference type="NCBI Taxonomy" id="108571"/>
    <lineage>
        <taxon>Eukaryota</taxon>
        <taxon>Fungi</taxon>
        <taxon>Dikarya</taxon>
        <taxon>Ascomycota</taxon>
        <taxon>Pezizomycotina</taxon>
        <taxon>Leotiomycetes</taxon>
        <taxon>Helotiales</taxon>
        <taxon>Dermateaceae</taxon>
        <taxon>Phlyctema</taxon>
    </lineage>
</organism>
<evidence type="ECO:0000256" key="1">
    <source>
        <dbReference type="SAM" id="Phobius"/>
    </source>
</evidence>
<evidence type="ECO:0000313" key="2">
    <source>
        <dbReference type="EMBL" id="KAL3423680.1"/>
    </source>
</evidence>
<keyword evidence="1" id="KW-0812">Transmembrane</keyword>
<dbReference type="Proteomes" id="UP001629113">
    <property type="component" value="Unassembled WGS sequence"/>
</dbReference>